<gene>
    <name evidence="2" type="ORF">EVAR_29668_1</name>
</gene>
<comment type="caution">
    <text evidence="2">The sequence shown here is derived from an EMBL/GenBank/DDBJ whole genome shotgun (WGS) entry which is preliminary data.</text>
</comment>
<accession>A0A4C1WAA1</accession>
<evidence type="ECO:0000313" key="2">
    <source>
        <dbReference type="EMBL" id="GBP47065.1"/>
    </source>
</evidence>
<evidence type="ECO:0000313" key="3">
    <source>
        <dbReference type="Proteomes" id="UP000299102"/>
    </source>
</evidence>
<organism evidence="2 3">
    <name type="scientific">Eumeta variegata</name>
    <name type="common">Bagworm moth</name>
    <name type="synonym">Eumeta japonica</name>
    <dbReference type="NCBI Taxonomy" id="151549"/>
    <lineage>
        <taxon>Eukaryota</taxon>
        <taxon>Metazoa</taxon>
        <taxon>Ecdysozoa</taxon>
        <taxon>Arthropoda</taxon>
        <taxon>Hexapoda</taxon>
        <taxon>Insecta</taxon>
        <taxon>Pterygota</taxon>
        <taxon>Neoptera</taxon>
        <taxon>Endopterygota</taxon>
        <taxon>Lepidoptera</taxon>
        <taxon>Glossata</taxon>
        <taxon>Ditrysia</taxon>
        <taxon>Tineoidea</taxon>
        <taxon>Psychidae</taxon>
        <taxon>Oiketicinae</taxon>
        <taxon>Eumeta</taxon>
    </lineage>
</organism>
<dbReference type="AlphaFoldDB" id="A0A4C1WAA1"/>
<protein>
    <submittedName>
        <fullName evidence="2">Uncharacterized protein</fullName>
    </submittedName>
</protein>
<dbReference type="EMBL" id="BGZK01000494">
    <property type="protein sequence ID" value="GBP47065.1"/>
    <property type="molecule type" value="Genomic_DNA"/>
</dbReference>
<proteinExistence type="predicted"/>
<keyword evidence="3" id="KW-1185">Reference proteome</keyword>
<name>A0A4C1WAA1_EUMVA</name>
<reference evidence="2 3" key="1">
    <citation type="journal article" date="2019" name="Commun. Biol.">
        <title>The bagworm genome reveals a unique fibroin gene that provides high tensile strength.</title>
        <authorList>
            <person name="Kono N."/>
            <person name="Nakamura H."/>
            <person name="Ohtoshi R."/>
            <person name="Tomita M."/>
            <person name="Numata K."/>
            <person name="Arakawa K."/>
        </authorList>
    </citation>
    <scope>NUCLEOTIDE SEQUENCE [LARGE SCALE GENOMIC DNA]</scope>
</reference>
<dbReference type="Proteomes" id="UP000299102">
    <property type="component" value="Unassembled WGS sequence"/>
</dbReference>
<evidence type="ECO:0000256" key="1">
    <source>
        <dbReference type="SAM" id="MobiDB-lite"/>
    </source>
</evidence>
<sequence>MGAKIVIGPRPAPFGSQGSRIGSSLTLLKFALISFIEIATNGLSRRGGRRGGASARPPAPRHVPIASPRVAGGGALKEPIFR</sequence>
<feature type="region of interest" description="Disordered" evidence="1">
    <location>
        <begin position="44"/>
        <end position="82"/>
    </location>
</feature>